<gene>
    <name evidence="1" type="ORF">MLD38_016535</name>
</gene>
<evidence type="ECO:0000313" key="2">
    <source>
        <dbReference type="Proteomes" id="UP001057402"/>
    </source>
</evidence>
<accession>A0ACB9QR63</accession>
<name>A0ACB9QR63_9MYRT</name>
<dbReference type="EMBL" id="CM042884">
    <property type="protein sequence ID" value="KAI4367909.1"/>
    <property type="molecule type" value="Genomic_DNA"/>
</dbReference>
<keyword evidence="2" id="KW-1185">Reference proteome</keyword>
<protein>
    <submittedName>
        <fullName evidence="1">Uncharacterized protein</fullName>
    </submittedName>
</protein>
<organism evidence="1 2">
    <name type="scientific">Melastoma candidum</name>
    <dbReference type="NCBI Taxonomy" id="119954"/>
    <lineage>
        <taxon>Eukaryota</taxon>
        <taxon>Viridiplantae</taxon>
        <taxon>Streptophyta</taxon>
        <taxon>Embryophyta</taxon>
        <taxon>Tracheophyta</taxon>
        <taxon>Spermatophyta</taxon>
        <taxon>Magnoliopsida</taxon>
        <taxon>eudicotyledons</taxon>
        <taxon>Gunneridae</taxon>
        <taxon>Pentapetalae</taxon>
        <taxon>rosids</taxon>
        <taxon>malvids</taxon>
        <taxon>Myrtales</taxon>
        <taxon>Melastomataceae</taxon>
        <taxon>Melastomatoideae</taxon>
        <taxon>Melastomateae</taxon>
        <taxon>Melastoma</taxon>
    </lineage>
</organism>
<dbReference type="Proteomes" id="UP001057402">
    <property type="component" value="Chromosome 5"/>
</dbReference>
<reference evidence="2" key="1">
    <citation type="journal article" date="2023" name="Front. Plant Sci.">
        <title>Chromosomal-level genome assembly of Melastoma candidum provides insights into trichome evolution.</title>
        <authorList>
            <person name="Zhong Y."/>
            <person name="Wu W."/>
            <person name="Sun C."/>
            <person name="Zou P."/>
            <person name="Liu Y."/>
            <person name="Dai S."/>
            <person name="Zhou R."/>
        </authorList>
    </citation>
    <scope>NUCLEOTIDE SEQUENCE [LARGE SCALE GENOMIC DNA]</scope>
</reference>
<evidence type="ECO:0000313" key="1">
    <source>
        <dbReference type="EMBL" id="KAI4367909.1"/>
    </source>
</evidence>
<proteinExistence type="predicted"/>
<comment type="caution">
    <text evidence="1">The sequence shown here is derived from an EMBL/GenBank/DDBJ whole genome shotgun (WGS) entry which is preliminary data.</text>
</comment>
<sequence>MAGTSPTVGNSFVRQLPTPSPYSFSVTSSGQGSRLQTERWSLLLRFSALVLCFVSAVTLTTRSGKRAGSLSSFTGSPELVYCLIASIVTFVYSVLQLFKGVCDISYGAVLIPDRISDYLSFVLDQMLAYLLISSSSLGVQAIQQTDNTPSLRRAAIVSVTMSFTAFLVMAACTLLSGYKLCKRIIW</sequence>